<dbReference type="InterPro" id="IPR051804">
    <property type="entry name" value="Carb_Metab_Reg_Kinase/Isom"/>
</dbReference>
<evidence type="ECO:0000256" key="5">
    <source>
        <dbReference type="ARBA" id="ARBA00022842"/>
    </source>
</evidence>
<dbReference type="CDD" id="cd24067">
    <property type="entry name" value="ASKHA_NBD_ROK_BsFRK-like"/>
    <property type="match status" value="1"/>
</dbReference>
<accession>A0ABN1FJK9</accession>
<dbReference type="Gene3D" id="3.30.420.40">
    <property type="match status" value="2"/>
</dbReference>
<dbReference type="PANTHER" id="PTHR42742:SF3">
    <property type="entry name" value="FRUCTOKINASE"/>
    <property type="match status" value="1"/>
</dbReference>
<dbReference type="PROSITE" id="PS01125">
    <property type="entry name" value="ROK"/>
    <property type="match status" value="1"/>
</dbReference>
<evidence type="ECO:0000256" key="2">
    <source>
        <dbReference type="ARBA" id="ARBA00006479"/>
    </source>
</evidence>
<keyword evidence="5" id="KW-0460">Magnesium</keyword>
<comment type="cofactor">
    <cofactor evidence="1">
        <name>Mg(2+)</name>
        <dbReference type="ChEBI" id="CHEBI:18420"/>
    </cofactor>
</comment>
<dbReference type="Proteomes" id="UP001500866">
    <property type="component" value="Unassembled WGS sequence"/>
</dbReference>
<comment type="caution">
    <text evidence="8">The sequence shown here is derived from an EMBL/GenBank/DDBJ whole genome shotgun (WGS) entry which is preliminary data.</text>
</comment>
<gene>
    <name evidence="8" type="ORF">GCM10009001_05420</name>
</gene>
<evidence type="ECO:0000256" key="3">
    <source>
        <dbReference type="ARBA" id="ARBA00022723"/>
    </source>
</evidence>
<dbReference type="PANTHER" id="PTHR42742">
    <property type="entry name" value="TRANSCRIPTIONAL REPRESSOR MPRA"/>
    <property type="match status" value="1"/>
</dbReference>
<sequence length="287" mass="31573">MLIGGIEAGGTKFVCAVGDDHGKIVDKITIPTEGPDETFQEVKKFFKTYPIEALGVGSFGPIDLNTKHETYGTILNTPKTEWKHYDLLGRLKADFPIPVYLDTDVNAACLGEYLYGAGKNADSTLYITVGTGIGAGFVYQGSTYQGTSHPEMGHIFIEKRGDDRFTGSCPYHGSCLEGLASGTAIEERYQVRGDLLQENETVWELEAHYLAQAIVNYIMVLSPERIILGGGVMKQEKLYGMIREKVREMVNDYVAIDDVEELIVAPELDDEQGVKGAIGLVFRDEDV</sequence>
<keyword evidence="3" id="KW-0479">Metal-binding</keyword>
<comment type="similarity">
    <text evidence="2">Belongs to the ROK (NagC/XylR) family.</text>
</comment>
<dbReference type="EC" id="2.7.1.4" evidence="6"/>
<keyword evidence="4" id="KW-0862">Zinc</keyword>
<comment type="catalytic activity">
    <reaction evidence="7">
        <text>D-fructose + ATP = D-fructose 6-phosphate + ADP + H(+)</text>
        <dbReference type="Rhea" id="RHEA:16125"/>
        <dbReference type="ChEBI" id="CHEBI:15378"/>
        <dbReference type="ChEBI" id="CHEBI:30616"/>
        <dbReference type="ChEBI" id="CHEBI:37721"/>
        <dbReference type="ChEBI" id="CHEBI:61527"/>
        <dbReference type="ChEBI" id="CHEBI:456216"/>
        <dbReference type="EC" id="2.7.1.4"/>
    </reaction>
</comment>
<dbReference type="InterPro" id="IPR049874">
    <property type="entry name" value="ROK_cs"/>
</dbReference>
<dbReference type="EMBL" id="BAAADS010000001">
    <property type="protein sequence ID" value="GAA0592155.1"/>
    <property type="molecule type" value="Genomic_DNA"/>
</dbReference>
<evidence type="ECO:0000313" key="9">
    <source>
        <dbReference type="Proteomes" id="UP001500866"/>
    </source>
</evidence>
<evidence type="ECO:0000256" key="7">
    <source>
        <dbReference type="ARBA" id="ARBA00048451"/>
    </source>
</evidence>
<dbReference type="InterPro" id="IPR000600">
    <property type="entry name" value="ROK"/>
</dbReference>
<evidence type="ECO:0000256" key="1">
    <source>
        <dbReference type="ARBA" id="ARBA00001946"/>
    </source>
</evidence>
<organism evidence="8 9">
    <name type="scientific">Virgibacillus siamensis</name>
    <dbReference type="NCBI Taxonomy" id="480071"/>
    <lineage>
        <taxon>Bacteria</taxon>
        <taxon>Bacillati</taxon>
        <taxon>Bacillota</taxon>
        <taxon>Bacilli</taxon>
        <taxon>Bacillales</taxon>
        <taxon>Bacillaceae</taxon>
        <taxon>Virgibacillus</taxon>
    </lineage>
</organism>
<dbReference type="SUPFAM" id="SSF53067">
    <property type="entry name" value="Actin-like ATPase domain"/>
    <property type="match status" value="1"/>
</dbReference>
<name>A0ABN1FJK9_9BACI</name>
<evidence type="ECO:0000313" key="8">
    <source>
        <dbReference type="EMBL" id="GAA0592155.1"/>
    </source>
</evidence>
<evidence type="ECO:0000256" key="4">
    <source>
        <dbReference type="ARBA" id="ARBA00022833"/>
    </source>
</evidence>
<keyword evidence="9" id="KW-1185">Reference proteome</keyword>
<reference evidence="8 9" key="1">
    <citation type="journal article" date="2019" name="Int. J. Syst. Evol. Microbiol.">
        <title>The Global Catalogue of Microorganisms (GCM) 10K type strain sequencing project: providing services to taxonomists for standard genome sequencing and annotation.</title>
        <authorList>
            <consortium name="The Broad Institute Genomics Platform"/>
            <consortium name="The Broad Institute Genome Sequencing Center for Infectious Disease"/>
            <person name="Wu L."/>
            <person name="Ma J."/>
        </authorList>
    </citation>
    <scope>NUCLEOTIDE SEQUENCE [LARGE SCALE GENOMIC DNA]</scope>
    <source>
        <strain evidence="8 9">JCM 15395</strain>
    </source>
</reference>
<evidence type="ECO:0000256" key="6">
    <source>
        <dbReference type="ARBA" id="ARBA00038887"/>
    </source>
</evidence>
<protein>
    <recommendedName>
        <fullName evidence="6">fructokinase</fullName>
        <ecNumber evidence="6">2.7.1.4</ecNumber>
    </recommendedName>
</protein>
<proteinExistence type="inferred from homology"/>
<dbReference type="InterPro" id="IPR043129">
    <property type="entry name" value="ATPase_NBD"/>
</dbReference>
<dbReference type="Pfam" id="PF00480">
    <property type="entry name" value="ROK"/>
    <property type="match status" value="1"/>
</dbReference>